<sequence>LTLSSSDLPGVDLFPGDKLTDLEYADDIVLLSEDADKMQDFLTTLNMNVS</sequence>
<dbReference type="OrthoDB" id="6275812at2759"/>
<accession>A0A4Z2DSN8</accession>
<dbReference type="EMBL" id="SKCS01000044">
    <property type="protein sequence ID" value="TNN19554.1"/>
    <property type="molecule type" value="Genomic_DNA"/>
</dbReference>
<evidence type="ECO:0000313" key="1">
    <source>
        <dbReference type="EMBL" id="TNN19554.1"/>
    </source>
</evidence>
<name>A0A4Z2DSN8_SCHJA</name>
<feature type="non-terminal residue" evidence="1">
    <location>
        <position position="1"/>
    </location>
</feature>
<reference evidence="1 2" key="1">
    <citation type="submission" date="2019-03" db="EMBL/GenBank/DDBJ databases">
        <title>An improved genome assembly of the fluke Schistosoma japonicum.</title>
        <authorList>
            <person name="Hu W."/>
            <person name="Luo F."/>
            <person name="Yin M."/>
            <person name="Mo X."/>
            <person name="Sun C."/>
            <person name="Wu Q."/>
            <person name="Zhu B."/>
            <person name="Xiang M."/>
            <person name="Wang J."/>
            <person name="Wang Y."/>
            <person name="Zhang T."/>
            <person name="Xu B."/>
            <person name="Zheng H."/>
            <person name="Feng Z."/>
        </authorList>
    </citation>
    <scope>NUCLEOTIDE SEQUENCE [LARGE SCALE GENOMIC DNA]</scope>
    <source>
        <strain evidence="1">HuSjv2</strain>
        <tissue evidence="1">Worms</tissue>
    </source>
</reference>
<gene>
    <name evidence="1" type="ORF">EWB00_007949</name>
</gene>
<dbReference type="AlphaFoldDB" id="A0A4Z2DSN8"/>
<feature type="non-terminal residue" evidence="1">
    <location>
        <position position="50"/>
    </location>
</feature>
<proteinExistence type="predicted"/>
<comment type="caution">
    <text evidence="1">The sequence shown here is derived from an EMBL/GenBank/DDBJ whole genome shotgun (WGS) entry which is preliminary data.</text>
</comment>
<protein>
    <submittedName>
        <fullName evidence="1">Polyprotein</fullName>
    </submittedName>
</protein>
<keyword evidence="2" id="KW-1185">Reference proteome</keyword>
<evidence type="ECO:0000313" key="2">
    <source>
        <dbReference type="Proteomes" id="UP000311919"/>
    </source>
</evidence>
<dbReference type="Proteomes" id="UP000311919">
    <property type="component" value="Unassembled WGS sequence"/>
</dbReference>
<organism evidence="1 2">
    <name type="scientific">Schistosoma japonicum</name>
    <name type="common">Blood fluke</name>
    <dbReference type="NCBI Taxonomy" id="6182"/>
    <lineage>
        <taxon>Eukaryota</taxon>
        <taxon>Metazoa</taxon>
        <taxon>Spiralia</taxon>
        <taxon>Lophotrochozoa</taxon>
        <taxon>Platyhelminthes</taxon>
        <taxon>Trematoda</taxon>
        <taxon>Digenea</taxon>
        <taxon>Strigeidida</taxon>
        <taxon>Schistosomatoidea</taxon>
        <taxon>Schistosomatidae</taxon>
        <taxon>Schistosoma</taxon>
    </lineage>
</organism>